<dbReference type="RefSeq" id="WP_012501729.1">
    <property type="nucleotide sequence ID" value="NC_011027.1"/>
</dbReference>
<dbReference type="HOGENOM" id="CLU_024854_0_0_10"/>
<name>B3QLK6_CHLP8</name>
<feature type="chain" id="PRO_5002797676" description="Helix-hairpin-helix domain-containing protein" evidence="1">
    <location>
        <begin position="31"/>
        <end position="666"/>
    </location>
</feature>
<accession>B3QLK6</accession>
<organism evidence="2 3">
    <name type="scientific">Chlorobaculum parvum (strain DSM 263 / NCIMB 8327)</name>
    <name type="common">Chlorobium vibrioforme subsp. thiosulfatophilum</name>
    <dbReference type="NCBI Taxonomy" id="517417"/>
    <lineage>
        <taxon>Bacteria</taxon>
        <taxon>Pseudomonadati</taxon>
        <taxon>Chlorobiota</taxon>
        <taxon>Chlorobiia</taxon>
        <taxon>Chlorobiales</taxon>
        <taxon>Chlorobiaceae</taxon>
        <taxon>Chlorobaculum</taxon>
    </lineage>
</organism>
<evidence type="ECO:0000313" key="3">
    <source>
        <dbReference type="Proteomes" id="UP000008811"/>
    </source>
</evidence>
<dbReference type="AlphaFoldDB" id="B3QLK6"/>
<evidence type="ECO:0008006" key="4">
    <source>
        <dbReference type="Google" id="ProtNLM"/>
    </source>
</evidence>
<evidence type="ECO:0000313" key="2">
    <source>
        <dbReference type="EMBL" id="ACF10896.1"/>
    </source>
</evidence>
<dbReference type="STRING" id="517417.Cpar_0474"/>
<dbReference type="InterPro" id="IPR010994">
    <property type="entry name" value="RuvA_2-like"/>
</dbReference>
<dbReference type="SUPFAM" id="SSF47781">
    <property type="entry name" value="RuvA domain 2-like"/>
    <property type="match status" value="1"/>
</dbReference>
<protein>
    <recommendedName>
        <fullName evidence="4">Helix-hairpin-helix domain-containing protein</fullName>
    </recommendedName>
</protein>
<dbReference type="EMBL" id="CP001099">
    <property type="protein sequence ID" value="ACF10896.1"/>
    <property type="molecule type" value="Genomic_DNA"/>
</dbReference>
<keyword evidence="3" id="KW-1185">Reference proteome</keyword>
<proteinExistence type="predicted"/>
<feature type="signal peptide" evidence="1">
    <location>
        <begin position="1"/>
        <end position="30"/>
    </location>
</feature>
<reference evidence="2" key="1">
    <citation type="submission" date="2008-06" db="EMBL/GenBank/DDBJ databases">
        <title>Complete sequence of Chlorobaculum parvum NCIB 8327.</title>
        <authorList>
            <consortium name="US DOE Joint Genome Institute"/>
            <person name="Lucas S."/>
            <person name="Copeland A."/>
            <person name="Lapidus A."/>
            <person name="Glavina del Rio T."/>
            <person name="Dalin E."/>
            <person name="Tice H."/>
            <person name="Bruce D."/>
            <person name="Goodwin L."/>
            <person name="Pitluck S."/>
            <person name="Schmutz J."/>
            <person name="Larimer F."/>
            <person name="Land M."/>
            <person name="Hauser L."/>
            <person name="Kyrpides N."/>
            <person name="Mikhailova N."/>
            <person name="Zhao F."/>
            <person name="Li T."/>
            <person name="Liu Z."/>
            <person name="Overmann J."/>
            <person name="Bryant D.A."/>
            <person name="Richardson P."/>
        </authorList>
    </citation>
    <scope>NUCLEOTIDE SEQUENCE [LARGE SCALE GENOMIC DNA]</scope>
    <source>
        <strain evidence="2">NCIB 8327</strain>
    </source>
</reference>
<dbReference type="eggNOG" id="COG1555">
    <property type="taxonomic scope" value="Bacteria"/>
</dbReference>
<dbReference type="Proteomes" id="UP000008811">
    <property type="component" value="Chromosome"/>
</dbReference>
<gene>
    <name evidence="2" type="ordered locus">Cpar_0474</name>
</gene>
<evidence type="ECO:0000256" key="1">
    <source>
        <dbReference type="SAM" id="SignalP"/>
    </source>
</evidence>
<sequence>MMFQPYPFSRRLASAAALCVFIFLPFSALADESIQELLDRSEPESNAEELFGVLEDLRGQRISVNLATEEQLLGLPLLTPADAAKIIDWRRQRGPITSAAELEKIIGKKSAERLSGFFSFELPTKQEEKKVSQRIRGSLISRVYRESPPRAGIENGKYAGENRHLYNRLQASTLQYGFTVLQDSDVGEADFDDFISFSAYARRIGILDQAVIGNYRLSFGQGLLFGQGRYFSKGTDAIDGVQLSSRPLRPYASAAEYGFLQGAAVTLSPGDFEMTAFTSSNKVDASIDDGVVTSISTSGYHRTASEIEKKDNLTERVSGLNLRYRYRSDDLDAVVGATWADYRYGLPFDRLDGDRGGQLASVDASAVYQNVQLFGEAAFSDTPGAVSWLAGAQAELAKGVTGVVSMREYAVDYVSPFAGAFAERGDDASNEEGFYTGLSADVLDNLNLAASYDLFRFPELDPDRYALPSSGHEARLYATWKPSRSITLEGLYQHQEKEETKTQTGPDTYREYVMPVPKTTNRVQLSLKARCSSSLILKSRVAFKSVESSFVSGLETEQGRLFYQQINWKRGPFTLKTRLAFFDTDSYDAALYAYEDDLPLVYTLSTYYGQGKAWFILLDYKPLKNFRLTAKYETTWYSDRDTYSSGNDLRDTSSPSSFELGALLRF</sequence>
<dbReference type="Gene3D" id="1.10.150.280">
    <property type="entry name" value="AF1531-like domain"/>
    <property type="match status" value="1"/>
</dbReference>
<dbReference type="KEGG" id="cpc:Cpar_0474"/>
<keyword evidence="1" id="KW-0732">Signal</keyword>
<dbReference type="OrthoDB" id="9766750at2"/>
<dbReference type="Pfam" id="PF12836">
    <property type="entry name" value="HHH_3"/>
    <property type="match status" value="1"/>
</dbReference>